<gene>
    <name evidence="8 10" type="primary">trpA</name>
    <name evidence="10" type="ORF">ACFQWG_04590</name>
</gene>
<comment type="pathway">
    <text evidence="1 8">Amino-acid biosynthesis; L-tryptophan biosynthesis; L-tryptophan from chorismate: step 5/5.</text>
</comment>
<dbReference type="InterPro" id="IPR018204">
    <property type="entry name" value="Trp_synthase_alpha_AS"/>
</dbReference>
<comment type="catalytic activity">
    <reaction evidence="7 8">
        <text>(1S,2R)-1-C-(indol-3-yl)glycerol 3-phosphate + L-serine = D-glyceraldehyde 3-phosphate + L-tryptophan + H2O</text>
        <dbReference type="Rhea" id="RHEA:10532"/>
        <dbReference type="ChEBI" id="CHEBI:15377"/>
        <dbReference type="ChEBI" id="CHEBI:33384"/>
        <dbReference type="ChEBI" id="CHEBI:57912"/>
        <dbReference type="ChEBI" id="CHEBI:58866"/>
        <dbReference type="ChEBI" id="CHEBI:59776"/>
        <dbReference type="EC" id="4.2.1.20"/>
    </reaction>
</comment>
<dbReference type="PANTHER" id="PTHR43406:SF1">
    <property type="entry name" value="TRYPTOPHAN SYNTHASE ALPHA CHAIN, CHLOROPLASTIC"/>
    <property type="match status" value="1"/>
</dbReference>
<accession>A0ABW2SK51</accession>
<dbReference type="RefSeq" id="WP_380972561.1">
    <property type="nucleotide sequence ID" value="NZ_JBHTEF010000001.1"/>
</dbReference>
<keyword evidence="6 8" id="KW-0456">Lyase</keyword>
<evidence type="ECO:0000256" key="8">
    <source>
        <dbReference type="HAMAP-Rule" id="MF_00131"/>
    </source>
</evidence>
<dbReference type="NCBIfam" id="TIGR00262">
    <property type="entry name" value="trpA"/>
    <property type="match status" value="1"/>
</dbReference>
<dbReference type="CDD" id="cd04724">
    <property type="entry name" value="Tryptophan_synthase_alpha"/>
    <property type="match status" value="1"/>
</dbReference>
<evidence type="ECO:0000313" key="11">
    <source>
        <dbReference type="Proteomes" id="UP001596527"/>
    </source>
</evidence>
<dbReference type="GO" id="GO:0004834">
    <property type="term" value="F:tryptophan synthase activity"/>
    <property type="evidence" value="ECO:0007669"/>
    <property type="project" value="UniProtKB-EC"/>
</dbReference>
<proteinExistence type="inferred from homology"/>
<keyword evidence="5 8" id="KW-0057">Aromatic amino acid biosynthesis</keyword>
<evidence type="ECO:0000256" key="1">
    <source>
        <dbReference type="ARBA" id="ARBA00004733"/>
    </source>
</evidence>
<comment type="function">
    <text evidence="8">The alpha subunit is responsible for the aldol cleavage of indoleglycerol phosphate to indole and glyceraldehyde 3-phosphate.</text>
</comment>
<evidence type="ECO:0000256" key="4">
    <source>
        <dbReference type="ARBA" id="ARBA00022822"/>
    </source>
</evidence>
<dbReference type="SUPFAM" id="SSF51366">
    <property type="entry name" value="Ribulose-phoshate binding barrel"/>
    <property type="match status" value="1"/>
</dbReference>
<dbReference type="PANTHER" id="PTHR43406">
    <property type="entry name" value="TRYPTOPHAN SYNTHASE, ALPHA CHAIN"/>
    <property type="match status" value="1"/>
</dbReference>
<dbReference type="InterPro" id="IPR013785">
    <property type="entry name" value="Aldolase_TIM"/>
</dbReference>
<comment type="subunit">
    <text evidence="2 8">Tetramer of two alpha and two beta chains.</text>
</comment>
<keyword evidence="11" id="KW-1185">Reference proteome</keyword>
<feature type="active site" description="Proton acceptor" evidence="8">
    <location>
        <position position="52"/>
    </location>
</feature>
<feature type="active site" description="Proton acceptor" evidence="8">
    <location>
        <position position="63"/>
    </location>
</feature>
<dbReference type="HAMAP" id="MF_00131">
    <property type="entry name" value="Trp_synth_alpha"/>
    <property type="match status" value="1"/>
</dbReference>
<reference evidence="11" key="1">
    <citation type="journal article" date="2019" name="Int. J. Syst. Evol. Microbiol.">
        <title>The Global Catalogue of Microorganisms (GCM) 10K type strain sequencing project: providing services to taxonomists for standard genome sequencing and annotation.</title>
        <authorList>
            <consortium name="The Broad Institute Genomics Platform"/>
            <consortium name="The Broad Institute Genome Sequencing Center for Infectious Disease"/>
            <person name="Wu L."/>
            <person name="Ma J."/>
        </authorList>
    </citation>
    <scope>NUCLEOTIDE SEQUENCE [LARGE SCALE GENOMIC DNA]</scope>
    <source>
        <strain evidence="11">CCUG 56698</strain>
    </source>
</reference>
<comment type="similarity">
    <text evidence="8 9">Belongs to the TrpA family.</text>
</comment>
<dbReference type="InterPro" id="IPR011060">
    <property type="entry name" value="RibuloseP-bd_barrel"/>
</dbReference>
<protein>
    <recommendedName>
        <fullName evidence="8">Tryptophan synthase alpha chain</fullName>
        <ecNumber evidence="8">4.2.1.20</ecNumber>
    </recommendedName>
</protein>
<sequence length="269" mass="28340">MTRARSSAAAIDAAAGRGDAALIGYLPVGFPSVQDSIRAGKVLADNGADVLELGFPYSDPGMDGPTIQRATVAALEHGTHLEDLLHAVDELTSYGIATLSMTYWNPIEWYGVERFARDFADVGGAGLITPDLPPEEGQEWETAAQAHGLERVYLVAPSSPEHRLRLIASHSRGWVYAASTMGVTGARTVVDDHARTLVERTRAAGAPRVCVGLGVSTGSQAHDIGAYADGVIVGSALVRTLFDVDTDRGLAELGRLARDLAQGVRGARP</sequence>
<dbReference type="EC" id="4.2.1.20" evidence="8"/>
<comment type="caution">
    <text evidence="10">The sequence shown here is derived from an EMBL/GenBank/DDBJ whole genome shotgun (WGS) entry which is preliminary data.</text>
</comment>
<dbReference type="InterPro" id="IPR002028">
    <property type="entry name" value="Trp_synthase_suA"/>
</dbReference>
<evidence type="ECO:0000313" key="10">
    <source>
        <dbReference type="EMBL" id="MFC7580495.1"/>
    </source>
</evidence>
<evidence type="ECO:0000256" key="5">
    <source>
        <dbReference type="ARBA" id="ARBA00023141"/>
    </source>
</evidence>
<evidence type="ECO:0000256" key="2">
    <source>
        <dbReference type="ARBA" id="ARBA00011270"/>
    </source>
</evidence>
<name>A0ABW2SK51_9ACTO</name>
<evidence type="ECO:0000256" key="7">
    <source>
        <dbReference type="ARBA" id="ARBA00049047"/>
    </source>
</evidence>
<keyword evidence="3 8" id="KW-0028">Amino-acid biosynthesis</keyword>
<dbReference type="Pfam" id="PF00290">
    <property type="entry name" value="Trp_syntA"/>
    <property type="match status" value="1"/>
</dbReference>
<keyword evidence="4 8" id="KW-0822">Tryptophan biosynthesis</keyword>
<evidence type="ECO:0000256" key="9">
    <source>
        <dbReference type="RuleBase" id="RU003662"/>
    </source>
</evidence>
<evidence type="ECO:0000256" key="6">
    <source>
        <dbReference type="ARBA" id="ARBA00023239"/>
    </source>
</evidence>
<dbReference type="Proteomes" id="UP001596527">
    <property type="component" value="Unassembled WGS sequence"/>
</dbReference>
<dbReference type="EMBL" id="JBHTEF010000001">
    <property type="protein sequence ID" value="MFC7580495.1"/>
    <property type="molecule type" value="Genomic_DNA"/>
</dbReference>
<dbReference type="Gene3D" id="3.20.20.70">
    <property type="entry name" value="Aldolase class I"/>
    <property type="match status" value="1"/>
</dbReference>
<organism evidence="10 11">
    <name type="scientific">Schaalia naturae</name>
    <dbReference type="NCBI Taxonomy" id="635203"/>
    <lineage>
        <taxon>Bacteria</taxon>
        <taxon>Bacillati</taxon>
        <taxon>Actinomycetota</taxon>
        <taxon>Actinomycetes</taxon>
        <taxon>Actinomycetales</taxon>
        <taxon>Actinomycetaceae</taxon>
        <taxon>Schaalia</taxon>
    </lineage>
</organism>
<dbReference type="PROSITE" id="PS00167">
    <property type="entry name" value="TRP_SYNTHASE_ALPHA"/>
    <property type="match status" value="1"/>
</dbReference>
<evidence type="ECO:0000256" key="3">
    <source>
        <dbReference type="ARBA" id="ARBA00022605"/>
    </source>
</evidence>